<organism evidence="2 3">
    <name type="scientific">Byssothecium circinans</name>
    <dbReference type="NCBI Taxonomy" id="147558"/>
    <lineage>
        <taxon>Eukaryota</taxon>
        <taxon>Fungi</taxon>
        <taxon>Dikarya</taxon>
        <taxon>Ascomycota</taxon>
        <taxon>Pezizomycotina</taxon>
        <taxon>Dothideomycetes</taxon>
        <taxon>Pleosporomycetidae</taxon>
        <taxon>Pleosporales</taxon>
        <taxon>Massarineae</taxon>
        <taxon>Massarinaceae</taxon>
        <taxon>Byssothecium</taxon>
    </lineage>
</organism>
<feature type="compositionally biased region" description="Low complexity" evidence="1">
    <location>
        <begin position="43"/>
        <end position="54"/>
    </location>
</feature>
<dbReference type="EMBL" id="ML977052">
    <property type="protein sequence ID" value="KAF1948633.1"/>
    <property type="molecule type" value="Genomic_DNA"/>
</dbReference>
<reference evidence="2" key="1">
    <citation type="journal article" date="2020" name="Stud. Mycol.">
        <title>101 Dothideomycetes genomes: a test case for predicting lifestyles and emergence of pathogens.</title>
        <authorList>
            <person name="Haridas S."/>
            <person name="Albert R."/>
            <person name="Binder M."/>
            <person name="Bloem J."/>
            <person name="Labutti K."/>
            <person name="Salamov A."/>
            <person name="Andreopoulos B."/>
            <person name="Baker S."/>
            <person name="Barry K."/>
            <person name="Bills G."/>
            <person name="Bluhm B."/>
            <person name="Cannon C."/>
            <person name="Castanera R."/>
            <person name="Culley D."/>
            <person name="Daum C."/>
            <person name="Ezra D."/>
            <person name="Gonzalez J."/>
            <person name="Henrissat B."/>
            <person name="Kuo A."/>
            <person name="Liang C."/>
            <person name="Lipzen A."/>
            <person name="Lutzoni F."/>
            <person name="Magnuson J."/>
            <person name="Mondo S."/>
            <person name="Nolan M."/>
            <person name="Ohm R."/>
            <person name="Pangilinan J."/>
            <person name="Park H.-J."/>
            <person name="Ramirez L."/>
            <person name="Alfaro M."/>
            <person name="Sun H."/>
            <person name="Tritt A."/>
            <person name="Yoshinaga Y."/>
            <person name="Zwiers L.-H."/>
            <person name="Turgeon B."/>
            <person name="Goodwin S."/>
            <person name="Spatafora J."/>
            <person name="Crous P."/>
            <person name="Grigoriev I."/>
        </authorList>
    </citation>
    <scope>NUCLEOTIDE SEQUENCE</scope>
    <source>
        <strain evidence="2">CBS 675.92</strain>
    </source>
</reference>
<evidence type="ECO:0000256" key="1">
    <source>
        <dbReference type="SAM" id="MobiDB-lite"/>
    </source>
</evidence>
<evidence type="ECO:0000313" key="3">
    <source>
        <dbReference type="Proteomes" id="UP000800035"/>
    </source>
</evidence>
<protein>
    <submittedName>
        <fullName evidence="2">Uncharacterized protein</fullName>
    </submittedName>
</protein>
<feature type="region of interest" description="Disordered" evidence="1">
    <location>
        <begin position="35"/>
        <end position="101"/>
    </location>
</feature>
<keyword evidence="3" id="KW-1185">Reference proteome</keyword>
<proteinExistence type="predicted"/>
<dbReference type="AlphaFoldDB" id="A0A6A5T7K3"/>
<gene>
    <name evidence="2" type="ORF">CC80DRAFT_556128</name>
</gene>
<dbReference type="Proteomes" id="UP000800035">
    <property type="component" value="Unassembled WGS sequence"/>
</dbReference>
<sequence length="123" mass="13433">MRLLLSDFCPEGTLTEIYDQTISISHAELAGILTEAEGEEAMAEAPSSSNSSEENVPFVSKRKRPLTPKLTSEDEAEFERAETATTKRNLEDGSFSSADAVDAVVERAKRIKTRSQPDSEPSP</sequence>
<evidence type="ECO:0000313" key="2">
    <source>
        <dbReference type="EMBL" id="KAF1948633.1"/>
    </source>
</evidence>
<name>A0A6A5T7K3_9PLEO</name>
<accession>A0A6A5T7K3</accession>